<dbReference type="EMBL" id="LXQA010100525">
    <property type="protein sequence ID" value="MCI16362.1"/>
    <property type="molecule type" value="Genomic_DNA"/>
</dbReference>
<dbReference type="Proteomes" id="UP000265520">
    <property type="component" value="Unassembled WGS sequence"/>
</dbReference>
<accession>A0A392PXK0</accession>
<reference evidence="1 2" key="1">
    <citation type="journal article" date="2018" name="Front. Plant Sci.">
        <title>Red Clover (Trifolium pratense) and Zigzag Clover (T. medium) - A Picture of Genomic Similarities and Differences.</title>
        <authorList>
            <person name="Dluhosova J."/>
            <person name="Istvanek J."/>
            <person name="Nedelnik J."/>
            <person name="Repkova J."/>
        </authorList>
    </citation>
    <scope>NUCLEOTIDE SEQUENCE [LARGE SCALE GENOMIC DNA]</scope>
    <source>
        <strain evidence="2">cv. 10/8</strain>
        <tissue evidence="1">Leaf</tissue>
    </source>
</reference>
<sequence length="71" mass="7921">AFISMRNLKYLLSKYAVASDQLSRIIGGTSLQLDTSEKTDEVESLYNGILVDMLDSSDPSRAYPEPRYSTV</sequence>
<organism evidence="1 2">
    <name type="scientific">Trifolium medium</name>
    <dbReference type="NCBI Taxonomy" id="97028"/>
    <lineage>
        <taxon>Eukaryota</taxon>
        <taxon>Viridiplantae</taxon>
        <taxon>Streptophyta</taxon>
        <taxon>Embryophyta</taxon>
        <taxon>Tracheophyta</taxon>
        <taxon>Spermatophyta</taxon>
        <taxon>Magnoliopsida</taxon>
        <taxon>eudicotyledons</taxon>
        <taxon>Gunneridae</taxon>
        <taxon>Pentapetalae</taxon>
        <taxon>rosids</taxon>
        <taxon>fabids</taxon>
        <taxon>Fabales</taxon>
        <taxon>Fabaceae</taxon>
        <taxon>Papilionoideae</taxon>
        <taxon>50 kb inversion clade</taxon>
        <taxon>NPAAA clade</taxon>
        <taxon>Hologalegina</taxon>
        <taxon>IRL clade</taxon>
        <taxon>Trifolieae</taxon>
        <taxon>Trifolium</taxon>
    </lineage>
</organism>
<feature type="non-terminal residue" evidence="1">
    <location>
        <position position="1"/>
    </location>
</feature>
<evidence type="ECO:0000313" key="1">
    <source>
        <dbReference type="EMBL" id="MCI16362.1"/>
    </source>
</evidence>
<dbReference type="AlphaFoldDB" id="A0A392PXK0"/>
<proteinExistence type="predicted"/>
<keyword evidence="2" id="KW-1185">Reference proteome</keyword>
<comment type="caution">
    <text evidence="1">The sequence shown here is derived from an EMBL/GenBank/DDBJ whole genome shotgun (WGS) entry which is preliminary data.</text>
</comment>
<name>A0A392PXK0_9FABA</name>
<evidence type="ECO:0000313" key="2">
    <source>
        <dbReference type="Proteomes" id="UP000265520"/>
    </source>
</evidence>
<protein>
    <submittedName>
        <fullName evidence="1">Frigida-like protein</fullName>
    </submittedName>
</protein>